<accession>A0A7S1NKF6</accession>
<sequence>MEGVLPPQTGAGAVGSAQGAGAQGWPASPRPEGPIRLLVCPFGPFDSRHQPLPLGSALRAPSRTTYAECPPHLQSTGSKKGAGDSKGAQQSSRSLDEVAQEAPHCHTQVKKAESRVVHRHATQKQWSTPHTAGYLSPCTKCAADQARVRKTSAQHPLMYLSTS</sequence>
<organism evidence="2">
    <name type="scientific">Eutreptiella gymnastica</name>
    <dbReference type="NCBI Taxonomy" id="73025"/>
    <lineage>
        <taxon>Eukaryota</taxon>
        <taxon>Discoba</taxon>
        <taxon>Euglenozoa</taxon>
        <taxon>Euglenida</taxon>
        <taxon>Spirocuta</taxon>
        <taxon>Euglenophyceae</taxon>
        <taxon>Eutreptiales</taxon>
        <taxon>Eutreptiaceae</taxon>
        <taxon>Eutreptiella</taxon>
    </lineage>
</organism>
<dbReference type="AlphaFoldDB" id="A0A7S1NKF6"/>
<feature type="compositionally biased region" description="Low complexity" evidence="1">
    <location>
        <begin position="10"/>
        <end position="27"/>
    </location>
</feature>
<proteinExistence type="predicted"/>
<protein>
    <submittedName>
        <fullName evidence="2">Uncharacterized protein</fullName>
    </submittedName>
</protein>
<evidence type="ECO:0000256" key="1">
    <source>
        <dbReference type="SAM" id="MobiDB-lite"/>
    </source>
</evidence>
<reference evidence="2" key="1">
    <citation type="submission" date="2021-01" db="EMBL/GenBank/DDBJ databases">
        <authorList>
            <person name="Corre E."/>
            <person name="Pelletier E."/>
            <person name="Niang G."/>
            <person name="Scheremetjew M."/>
            <person name="Finn R."/>
            <person name="Kale V."/>
            <person name="Holt S."/>
            <person name="Cochrane G."/>
            <person name="Meng A."/>
            <person name="Brown T."/>
            <person name="Cohen L."/>
        </authorList>
    </citation>
    <scope>NUCLEOTIDE SEQUENCE</scope>
    <source>
        <strain evidence="2">NIES-381</strain>
    </source>
</reference>
<feature type="region of interest" description="Disordered" evidence="1">
    <location>
        <begin position="1"/>
        <end position="129"/>
    </location>
</feature>
<evidence type="ECO:0000313" key="2">
    <source>
        <dbReference type="EMBL" id="CAD9023225.1"/>
    </source>
</evidence>
<name>A0A7S1NKF6_9EUGL</name>
<dbReference type="EMBL" id="HBGA01091630">
    <property type="protein sequence ID" value="CAD9023225.1"/>
    <property type="molecule type" value="Transcribed_RNA"/>
</dbReference>
<gene>
    <name evidence="2" type="ORF">EGYM00392_LOCUS34347</name>
</gene>